<evidence type="ECO:0000313" key="4">
    <source>
        <dbReference type="Proteomes" id="UP000799424"/>
    </source>
</evidence>
<sequence length="312" mass="36076">MCDFLSKSLQKTRSIFKSKPPYPPAWPLQDEQHPKPQMNAQEQCPIFAKLSAELRVMVYEAVLIDSSRYLHICTNRRSKRERRGRRAVRSNAHFWCIEQDSPFPTWQHAGCYGEWLEPTPHYSTVHTRPITTTDDKILSLLITCRRVYSETLRILYSGNTFHFRGGPGLVAFTSSVSPSLWMSIRHVHISTQHLYSAPPWILNEWPPENPDTWATCCQKLQELPNLQSLTFDMTLKWREKLRACQLNYGLEAALLPLLGINAKSFIVEVDMSPSQEVRDALGHVNFVLVVKERPRTHPLYHHSPILDIGDYN</sequence>
<dbReference type="InterPro" id="IPR056632">
    <property type="entry name" value="DUF7730"/>
</dbReference>
<dbReference type="OrthoDB" id="4757095at2759"/>
<feature type="domain" description="DUF7730" evidence="2">
    <location>
        <begin position="40"/>
        <end position="255"/>
    </location>
</feature>
<name>A0A6A6ZGW7_9PLEO</name>
<organism evidence="3 4">
    <name type="scientific">Ophiobolus disseminans</name>
    <dbReference type="NCBI Taxonomy" id="1469910"/>
    <lineage>
        <taxon>Eukaryota</taxon>
        <taxon>Fungi</taxon>
        <taxon>Dikarya</taxon>
        <taxon>Ascomycota</taxon>
        <taxon>Pezizomycotina</taxon>
        <taxon>Dothideomycetes</taxon>
        <taxon>Pleosporomycetidae</taxon>
        <taxon>Pleosporales</taxon>
        <taxon>Pleosporineae</taxon>
        <taxon>Phaeosphaeriaceae</taxon>
        <taxon>Ophiobolus</taxon>
    </lineage>
</organism>
<accession>A0A6A6ZGW7</accession>
<protein>
    <recommendedName>
        <fullName evidence="2">DUF7730 domain-containing protein</fullName>
    </recommendedName>
</protein>
<dbReference type="Pfam" id="PF24864">
    <property type="entry name" value="DUF7730"/>
    <property type="match status" value="1"/>
</dbReference>
<reference evidence="3" key="1">
    <citation type="journal article" date="2020" name="Stud. Mycol.">
        <title>101 Dothideomycetes genomes: a test case for predicting lifestyles and emergence of pathogens.</title>
        <authorList>
            <person name="Haridas S."/>
            <person name="Albert R."/>
            <person name="Binder M."/>
            <person name="Bloem J."/>
            <person name="Labutti K."/>
            <person name="Salamov A."/>
            <person name="Andreopoulos B."/>
            <person name="Baker S."/>
            <person name="Barry K."/>
            <person name="Bills G."/>
            <person name="Bluhm B."/>
            <person name="Cannon C."/>
            <person name="Castanera R."/>
            <person name="Culley D."/>
            <person name="Daum C."/>
            <person name="Ezra D."/>
            <person name="Gonzalez J."/>
            <person name="Henrissat B."/>
            <person name="Kuo A."/>
            <person name="Liang C."/>
            <person name="Lipzen A."/>
            <person name="Lutzoni F."/>
            <person name="Magnuson J."/>
            <person name="Mondo S."/>
            <person name="Nolan M."/>
            <person name="Ohm R."/>
            <person name="Pangilinan J."/>
            <person name="Park H.-J."/>
            <person name="Ramirez L."/>
            <person name="Alfaro M."/>
            <person name="Sun H."/>
            <person name="Tritt A."/>
            <person name="Yoshinaga Y."/>
            <person name="Zwiers L.-H."/>
            <person name="Turgeon B."/>
            <person name="Goodwin S."/>
            <person name="Spatafora J."/>
            <person name="Crous P."/>
            <person name="Grigoriev I."/>
        </authorList>
    </citation>
    <scope>NUCLEOTIDE SEQUENCE</scope>
    <source>
        <strain evidence="3">CBS 113818</strain>
    </source>
</reference>
<dbReference type="EMBL" id="MU006242">
    <property type="protein sequence ID" value="KAF2820118.1"/>
    <property type="molecule type" value="Genomic_DNA"/>
</dbReference>
<dbReference type="PANTHER" id="PTHR38790:SF4">
    <property type="entry name" value="2EXR DOMAIN-CONTAINING PROTEIN"/>
    <property type="match status" value="1"/>
</dbReference>
<evidence type="ECO:0000256" key="1">
    <source>
        <dbReference type="SAM" id="MobiDB-lite"/>
    </source>
</evidence>
<dbReference type="Proteomes" id="UP000799424">
    <property type="component" value="Unassembled WGS sequence"/>
</dbReference>
<evidence type="ECO:0000313" key="3">
    <source>
        <dbReference type="EMBL" id="KAF2820118.1"/>
    </source>
</evidence>
<feature type="region of interest" description="Disordered" evidence="1">
    <location>
        <begin position="15"/>
        <end position="39"/>
    </location>
</feature>
<dbReference type="PANTHER" id="PTHR38790">
    <property type="entry name" value="2EXR DOMAIN-CONTAINING PROTEIN-RELATED"/>
    <property type="match status" value="1"/>
</dbReference>
<keyword evidence="4" id="KW-1185">Reference proteome</keyword>
<evidence type="ECO:0000259" key="2">
    <source>
        <dbReference type="Pfam" id="PF24864"/>
    </source>
</evidence>
<proteinExistence type="predicted"/>
<gene>
    <name evidence="3" type="ORF">CC86DRAFT_361784</name>
</gene>
<dbReference type="AlphaFoldDB" id="A0A6A6ZGW7"/>